<accession>A0ABR6N987</accession>
<sequence length="322" mass="36265">MKRLAALREQVEDQAVYGIAGPVGWRDAVISWSENVAGSLGDRTYSRYCCSLRQLRTVLDPLSVQEITPELLKELIKQRRRAGVKNATIRRDLTALSSVLNHAADEGWIAENPAGGLNRRRLVPERTVRIMLPQPESIALVFARLPSRIRDVCEFTRETGLRLEEVTTLAHADIDRVERTITVNRGKGDKTRVVPLTKTAETIADRQPRYIGKPWVFWKGKGVRLTDLSSRLGGFMRRVARKAARENVEFHAFSHHDFRHLFAVEYLRNGRGSIYDLQGELGHGTITITERYLAFLTPDQVKAAKSTMAQRGAQAPRSEASA</sequence>
<dbReference type="Pfam" id="PF00589">
    <property type="entry name" value="Phage_integrase"/>
    <property type="match status" value="1"/>
</dbReference>
<dbReference type="PANTHER" id="PTHR30349">
    <property type="entry name" value="PHAGE INTEGRASE-RELATED"/>
    <property type="match status" value="1"/>
</dbReference>
<keyword evidence="9" id="KW-1185">Reference proteome</keyword>
<comment type="caution">
    <text evidence="8">The sequence shown here is derived from an EMBL/GenBank/DDBJ whole genome shotgun (WGS) entry which is preliminary data.</text>
</comment>
<dbReference type="Pfam" id="PF13102">
    <property type="entry name" value="Phage_int_SAM_5"/>
    <property type="match status" value="1"/>
</dbReference>
<keyword evidence="2" id="KW-0229">DNA integration</keyword>
<reference evidence="8 9" key="1">
    <citation type="submission" date="2020-08" db="EMBL/GenBank/DDBJ databases">
        <title>Genomic Encyclopedia of Type Strains, Phase IV (KMG-IV): sequencing the most valuable type-strain genomes for metagenomic binning, comparative biology and taxonomic classification.</title>
        <authorList>
            <person name="Goeker M."/>
        </authorList>
    </citation>
    <scope>NUCLEOTIDE SEQUENCE [LARGE SCALE GENOMIC DNA]</scope>
    <source>
        <strain evidence="8 9">DSM 101535</strain>
    </source>
</reference>
<proteinExistence type="inferred from homology"/>
<evidence type="ECO:0000256" key="4">
    <source>
        <dbReference type="ARBA" id="ARBA00023172"/>
    </source>
</evidence>
<evidence type="ECO:0000256" key="1">
    <source>
        <dbReference type="ARBA" id="ARBA00008857"/>
    </source>
</evidence>
<dbReference type="InterPro" id="IPR025269">
    <property type="entry name" value="SAM-like_dom"/>
</dbReference>
<dbReference type="Proteomes" id="UP000560131">
    <property type="component" value="Unassembled WGS sequence"/>
</dbReference>
<evidence type="ECO:0000313" key="9">
    <source>
        <dbReference type="Proteomes" id="UP000560131"/>
    </source>
</evidence>
<dbReference type="InterPro" id="IPR002104">
    <property type="entry name" value="Integrase_catalytic"/>
</dbReference>
<protein>
    <submittedName>
        <fullName evidence="8">Integrase/recombinase XerD</fullName>
    </submittedName>
</protein>
<gene>
    <name evidence="8" type="ORF">FHS97_003296</name>
</gene>
<keyword evidence="3 5" id="KW-0238">DNA-binding</keyword>
<evidence type="ECO:0000256" key="2">
    <source>
        <dbReference type="ARBA" id="ARBA00022908"/>
    </source>
</evidence>
<dbReference type="Gene3D" id="1.10.150.130">
    <property type="match status" value="1"/>
</dbReference>
<dbReference type="InterPro" id="IPR050090">
    <property type="entry name" value="Tyrosine_recombinase_XerCD"/>
</dbReference>
<name>A0ABR6N987_9SPHN</name>
<evidence type="ECO:0000313" key="8">
    <source>
        <dbReference type="EMBL" id="MBB5727341.1"/>
    </source>
</evidence>
<dbReference type="InterPro" id="IPR010998">
    <property type="entry name" value="Integrase_recombinase_N"/>
</dbReference>
<dbReference type="InterPro" id="IPR011010">
    <property type="entry name" value="DNA_brk_join_enz"/>
</dbReference>
<evidence type="ECO:0000259" key="6">
    <source>
        <dbReference type="PROSITE" id="PS51898"/>
    </source>
</evidence>
<dbReference type="PROSITE" id="PS51900">
    <property type="entry name" value="CB"/>
    <property type="match status" value="1"/>
</dbReference>
<dbReference type="RefSeq" id="WP_184040470.1">
    <property type="nucleotide sequence ID" value="NZ_BAABAR010000006.1"/>
</dbReference>
<dbReference type="PROSITE" id="PS51898">
    <property type="entry name" value="TYR_RECOMBINASE"/>
    <property type="match status" value="1"/>
</dbReference>
<keyword evidence="4" id="KW-0233">DNA recombination</keyword>
<dbReference type="SUPFAM" id="SSF56349">
    <property type="entry name" value="DNA breaking-rejoining enzymes"/>
    <property type="match status" value="1"/>
</dbReference>
<dbReference type="CDD" id="cd00397">
    <property type="entry name" value="DNA_BRE_C"/>
    <property type="match status" value="1"/>
</dbReference>
<organism evidence="8 9">
    <name type="scientific">Sphingomonas endophytica</name>
    <dbReference type="NCBI Taxonomy" id="869719"/>
    <lineage>
        <taxon>Bacteria</taxon>
        <taxon>Pseudomonadati</taxon>
        <taxon>Pseudomonadota</taxon>
        <taxon>Alphaproteobacteria</taxon>
        <taxon>Sphingomonadales</taxon>
        <taxon>Sphingomonadaceae</taxon>
        <taxon>Sphingomonas</taxon>
    </lineage>
</organism>
<feature type="domain" description="Core-binding (CB)" evidence="7">
    <location>
        <begin position="23"/>
        <end position="104"/>
    </location>
</feature>
<dbReference type="InterPro" id="IPR044068">
    <property type="entry name" value="CB"/>
</dbReference>
<feature type="domain" description="Tyr recombinase" evidence="6">
    <location>
        <begin position="117"/>
        <end position="306"/>
    </location>
</feature>
<evidence type="ECO:0000259" key="7">
    <source>
        <dbReference type="PROSITE" id="PS51900"/>
    </source>
</evidence>
<dbReference type="InterPro" id="IPR013762">
    <property type="entry name" value="Integrase-like_cat_sf"/>
</dbReference>
<dbReference type="EMBL" id="JACIJN010000013">
    <property type="protein sequence ID" value="MBB5727341.1"/>
    <property type="molecule type" value="Genomic_DNA"/>
</dbReference>
<evidence type="ECO:0000256" key="5">
    <source>
        <dbReference type="PROSITE-ProRule" id="PRU01248"/>
    </source>
</evidence>
<dbReference type="Gene3D" id="1.10.443.10">
    <property type="entry name" value="Intergrase catalytic core"/>
    <property type="match status" value="1"/>
</dbReference>
<comment type="similarity">
    <text evidence="1">Belongs to the 'phage' integrase family.</text>
</comment>
<dbReference type="PANTHER" id="PTHR30349:SF64">
    <property type="entry name" value="PROPHAGE INTEGRASE INTD-RELATED"/>
    <property type="match status" value="1"/>
</dbReference>
<evidence type="ECO:0000256" key="3">
    <source>
        <dbReference type="ARBA" id="ARBA00023125"/>
    </source>
</evidence>